<keyword evidence="7 16" id="KW-0808">Transferase</keyword>
<dbReference type="InterPro" id="IPR006276">
    <property type="entry name" value="Cobalamin-indep_Met_synthase"/>
</dbReference>
<dbReference type="Pfam" id="PF01717">
    <property type="entry name" value="Meth_synt_2"/>
    <property type="match status" value="1"/>
</dbReference>
<evidence type="ECO:0000256" key="11">
    <source>
        <dbReference type="PIRSR" id="PIRSR000382-1"/>
    </source>
</evidence>
<keyword evidence="8 12" id="KW-0479">Metal-binding</keyword>
<keyword evidence="6" id="KW-0028">Amino-acid biosynthesis</keyword>
<evidence type="ECO:0000256" key="9">
    <source>
        <dbReference type="ARBA" id="ARBA00022833"/>
    </source>
</evidence>
<dbReference type="GO" id="GO:0071265">
    <property type="term" value="P:L-methionine biosynthetic process"/>
    <property type="evidence" value="ECO:0007669"/>
    <property type="project" value="UniProtKB-ARBA"/>
</dbReference>
<evidence type="ECO:0000256" key="13">
    <source>
        <dbReference type="PIRSR" id="PIRSR000382-3"/>
    </source>
</evidence>
<dbReference type="InterPro" id="IPR038071">
    <property type="entry name" value="UROD/MetE-like_sf"/>
</dbReference>
<evidence type="ECO:0000256" key="7">
    <source>
        <dbReference type="ARBA" id="ARBA00022679"/>
    </source>
</evidence>
<comment type="pathway">
    <text evidence="2">Amino-acid biosynthesis; L-methionine biosynthesis via de novo pathway; L-methionine from L-homocysteine (MetE route): step 1/1.</text>
</comment>
<comment type="cofactor">
    <cofactor evidence="12">
        <name>Zn(2+)</name>
        <dbReference type="ChEBI" id="CHEBI:29105"/>
    </cofactor>
    <text evidence="12">Binds 2 Zn(2+) ions per subunit.</text>
</comment>
<dbReference type="NCBIfam" id="TIGR01371">
    <property type="entry name" value="met_syn_B12ind"/>
    <property type="match status" value="1"/>
</dbReference>
<evidence type="ECO:0000256" key="3">
    <source>
        <dbReference type="ARBA" id="ARBA00009553"/>
    </source>
</evidence>
<evidence type="ECO:0000259" key="14">
    <source>
        <dbReference type="Pfam" id="PF01717"/>
    </source>
</evidence>
<evidence type="ECO:0000256" key="12">
    <source>
        <dbReference type="PIRSR" id="PIRSR000382-2"/>
    </source>
</evidence>
<feature type="active site" description="Proton donor" evidence="13">
    <location>
        <position position="707"/>
    </location>
</feature>
<dbReference type="InterPro" id="IPR013215">
    <property type="entry name" value="Cbl-indep_Met_Synth_N"/>
</dbReference>
<name>S9UWZ1_9TRYP</name>
<evidence type="ECO:0000256" key="2">
    <source>
        <dbReference type="ARBA" id="ARBA00004681"/>
    </source>
</evidence>
<feature type="binding site" evidence="11">
    <location>
        <position position="612"/>
    </location>
    <ligand>
        <name>L-methionine</name>
        <dbReference type="ChEBI" id="CHEBI:57844"/>
    </ligand>
</feature>
<dbReference type="Pfam" id="PF08267">
    <property type="entry name" value="Meth_synt_1"/>
    <property type="match status" value="1"/>
</dbReference>
<evidence type="ECO:0000259" key="15">
    <source>
        <dbReference type="Pfam" id="PF08267"/>
    </source>
</evidence>
<feature type="binding site" evidence="11">
    <location>
        <position position="18"/>
    </location>
    <ligand>
        <name>5-methyltetrahydropteroyltri-L-glutamate</name>
        <dbReference type="ChEBI" id="CHEBI:58207"/>
    </ligand>
</feature>
<dbReference type="EC" id="2.1.1.14" evidence="4"/>
<dbReference type="NCBIfam" id="NF003556">
    <property type="entry name" value="PRK05222.1"/>
    <property type="match status" value="1"/>
</dbReference>
<feature type="binding site" evidence="11">
    <location>
        <position position="121"/>
    </location>
    <ligand>
        <name>5-methyltetrahydropteroyltri-L-glutamate</name>
        <dbReference type="ChEBI" id="CHEBI:58207"/>
    </ligand>
</feature>
<evidence type="ECO:0000256" key="8">
    <source>
        <dbReference type="ARBA" id="ARBA00022723"/>
    </source>
</evidence>
<feature type="binding site" evidence="11">
    <location>
        <begin position="528"/>
        <end position="529"/>
    </location>
    <ligand>
        <name>5-methyltetrahydropteroyltri-L-glutamate</name>
        <dbReference type="ChEBI" id="CHEBI:58207"/>
    </ligand>
</feature>
<feature type="binding site" evidence="11">
    <location>
        <position position="612"/>
    </location>
    <ligand>
        <name>L-homocysteine</name>
        <dbReference type="ChEBI" id="CHEBI:58199"/>
    </ligand>
</feature>
<evidence type="ECO:0000256" key="4">
    <source>
        <dbReference type="ARBA" id="ARBA00012034"/>
    </source>
</evidence>
<feature type="binding site" evidence="12">
    <location>
        <position position="739"/>
    </location>
    <ligand>
        <name>Zn(2+)</name>
        <dbReference type="ChEBI" id="CHEBI:29105"/>
        <label>1</label>
        <note>catalytic</note>
    </ligand>
</feature>
<feature type="binding site" evidence="11">
    <location>
        <begin position="444"/>
        <end position="446"/>
    </location>
    <ligand>
        <name>L-homocysteine</name>
        <dbReference type="ChEBI" id="CHEBI:58199"/>
    </ligand>
</feature>
<dbReference type="GO" id="GO:0032259">
    <property type="term" value="P:methylation"/>
    <property type="evidence" value="ECO:0007669"/>
    <property type="project" value="UniProtKB-KW"/>
</dbReference>
<evidence type="ECO:0000313" key="17">
    <source>
        <dbReference type="Proteomes" id="UP000015354"/>
    </source>
</evidence>
<dbReference type="SUPFAM" id="SSF51726">
    <property type="entry name" value="UROD/MetE-like"/>
    <property type="match status" value="2"/>
</dbReference>
<evidence type="ECO:0000256" key="6">
    <source>
        <dbReference type="ARBA" id="ARBA00022605"/>
    </source>
</evidence>
<comment type="function">
    <text evidence="1">Catalyzes the transfer of a methyl group from 5-methyltetrahydrofolate to homocysteine resulting in methionine formation.</text>
</comment>
<dbReference type="FunFam" id="3.20.20.210:FF:000002">
    <property type="entry name" value="5-methyltetrahydropteroyltriglutamate--homocysteine methyltransferase"/>
    <property type="match status" value="1"/>
</dbReference>
<dbReference type="Gene3D" id="3.20.20.210">
    <property type="match status" value="2"/>
</dbReference>
<dbReference type="CDD" id="cd03312">
    <property type="entry name" value="CIMS_N_terminal_like"/>
    <property type="match status" value="1"/>
</dbReference>
<keyword evidence="5 16" id="KW-0489">Methyltransferase</keyword>
<dbReference type="HAMAP" id="MF_00172">
    <property type="entry name" value="Meth_synth"/>
    <property type="match status" value="1"/>
</dbReference>
<dbReference type="UniPathway" id="UPA00051">
    <property type="reaction ID" value="UER00082"/>
</dbReference>
<dbReference type="Proteomes" id="UP000015354">
    <property type="component" value="Unassembled WGS sequence"/>
</dbReference>
<feature type="binding site" evidence="12">
    <location>
        <position position="656"/>
    </location>
    <ligand>
        <name>Zn(2+)</name>
        <dbReference type="ChEBI" id="CHEBI:29105"/>
        <label>1</label>
        <note>catalytic</note>
    </ligand>
</feature>
<dbReference type="CDD" id="cd03311">
    <property type="entry name" value="CIMS_C_terminal_like"/>
    <property type="match status" value="1"/>
</dbReference>
<keyword evidence="17" id="KW-1185">Reference proteome</keyword>
<evidence type="ECO:0000256" key="1">
    <source>
        <dbReference type="ARBA" id="ARBA00002777"/>
    </source>
</evidence>
<dbReference type="InterPro" id="IPR002629">
    <property type="entry name" value="Met_Synth_C/arc"/>
</dbReference>
<proteinExistence type="inferred from homology"/>
<keyword evidence="10" id="KW-0486">Methionine biosynthesis</keyword>
<feature type="binding site" evidence="12">
    <location>
        <position position="654"/>
    </location>
    <ligand>
        <name>Zn(2+)</name>
        <dbReference type="ChEBI" id="CHEBI:29105"/>
        <label>1</label>
        <note>catalytic</note>
    </ligand>
</feature>
<dbReference type="PIRSF" id="PIRSF000382">
    <property type="entry name" value="MeTrfase_B12_ind"/>
    <property type="match status" value="1"/>
</dbReference>
<organism evidence="16 17">
    <name type="scientific">Strigomonas culicis</name>
    <dbReference type="NCBI Taxonomy" id="28005"/>
    <lineage>
        <taxon>Eukaryota</taxon>
        <taxon>Discoba</taxon>
        <taxon>Euglenozoa</taxon>
        <taxon>Kinetoplastea</taxon>
        <taxon>Metakinetoplastina</taxon>
        <taxon>Trypanosomatida</taxon>
        <taxon>Trypanosomatidae</taxon>
        <taxon>Strigomonadinae</taxon>
        <taxon>Strigomonas</taxon>
    </lineage>
</organism>
<dbReference type="PANTHER" id="PTHR30519">
    <property type="entry name" value="5-METHYLTETRAHYDROPTEROYLTRIGLUTAMATE--HOMOCYSTEINE METHYLTRANSFERASE"/>
    <property type="match status" value="1"/>
</dbReference>
<dbReference type="OrthoDB" id="276697at2759"/>
<evidence type="ECO:0000256" key="10">
    <source>
        <dbReference type="ARBA" id="ARBA00023167"/>
    </source>
</evidence>
<sequence length="767" mass="86056">MITHTLGFPRIGAQRELKKALESYWKGDLKEAELRAVGQELRLRHWEQQSARGVQLLPVGDFAWYDQMLTTSLLLGNVPERHRENADSPIDLDTLFRVARGRAPTGKPAAASEMTKWFNTNYHYLVPEFTSPNQEFSLSWEQLFEEVDEAVAKYGAARVKPVLIGPVTYLYLGKTRSEEPFDRLTLLPKVVPVYAQILKRLASKGIQWVQVDEPALVLDLETAWESAYSEAYALLRQEAGSDVKLLLTTYFESVSHHLPLIASLPVDGLHVDACAGDAVPALTEVEQILPAGWVLSVGVINGRNIWRADLQSAAEQIKSLAAGSASQRTLWIGTSCSLLHSPVDLEAETRLDAEVRSWLAFAVQKCEELSLLAEALKSDDLAKVSAYSAPVRQRHLSERVVRPEVRDRVAKLTPEETRRAQPFAERWAVQQDKLHLPLWPTTTIGSFPQTAEIRSQRMSFKKGNTDAATYKAQLQEHIAYAVKQQEAIGLDVLVHGEAERNDMVEYFGELLEGFAFTQNGWVQSYGSRCVKPPVIVGDVWRPNAMTVDWTRYAQSLTPLPMKGMLTGPVTILCWSFVREDLSREKVTEQIALAIRDEVCDLEKAGIPVIQVDEPGLREGLPLHHSKWEHYLDWASRAFRVSTSSVEPSTQIHTHMCYAEVNDVMKTIAAMDADVISLEASRSDMELLRAFVDFTYPNGIGPGVYDIHSPNIPTVESIVELLLKASQYLPAQQLWVNPDCGLKTRTWDECREALTHMVTAAKELRQKA</sequence>
<keyword evidence="9 12" id="KW-0862">Zinc</keyword>
<dbReference type="AlphaFoldDB" id="S9UWZ1"/>
<dbReference type="GO" id="GO:0003871">
    <property type="term" value="F:5-methyltetrahydropteroyltriglutamate-homocysteine S-methyltransferase activity"/>
    <property type="evidence" value="ECO:0007669"/>
    <property type="project" value="UniProtKB-EC"/>
</dbReference>
<feature type="binding site" evidence="11">
    <location>
        <begin position="444"/>
        <end position="446"/>
    </location>
    <ligand>
        <name>L-methionine</name>
        <dbReference type="ChEBI" id="CHEBI:57844"/>
    </ligand>
</feature>
<reference evidence="16 17" key="1">
    <citation type="journal article" date="2013" name="PLoS ONE">
        <title>Predicting the Proteins of Angomonas deanei, Strigomonas culicis and Their Respective Endosymbionts Reveals New Aspects of the Trypanosomatidae Family.</title>
        <authorList>
            <person name="Motta M.C."/>
            <person name="Martins A.C."/>
            <person name="de Souza S.S."/>
            <person name="Catta-Preta C.M."/>
            <person name="Silva R."/>
            <person name="Klein C.C."/>
            <person name="de Almeida L.G."/>
            <person name="de Lima Cunha O."/>
            <person name="Ciapina L.P."/>
            <person name="Brocchi M."/>
            <person name="Colabardini A.C."/>
            <person name="de Araujo Lima B."/>
            <person name="Machado C.R."/>
            <person name="de Almeida Soares C.M."/>
            <person name="Probst C.M."/>
            <person name="de Menezes C.B."/>
            <person name="Thompson C.E."/>
            <person name="Bartholomeu D.C."/>
            <person name="Gradia D.F."/>
            <person name="Pavoni D.P."/>
            <person name="Grisard E.C."/>
            <person name="Fantinatti-Garboggini F."/>
            <person name="Marchini F.K."/>
            <person name="Rodrigues-Luiz G.F."/>
            <person name="Wagner G."/>
            <person name="Goldman G.H."/>
            <person name="Fietto J.L."/>
            <person name="Elias M.C."/>
            <person name="Goldman M.H."/>
            <person name="Sagot M.F."/>
            <person name="Pereira M."/>
            <person name="Stoco P.H."/>
            <person name="de Mendonca-Neto R.P."/>
            <person name="Teixeira S.M."/>
            <person name="Maciel T.E."/>
            <person name="de Oliveira Mendes T.A."/>
            <person name="Urmenyi T.P."/>
            <person name="de Souza W."/>
            <person name="Schenkman S."/>
            <person name="de Vasconcelos A.T."/>
        </authorList>
    </citation>
    <scope>NUCLEOTIDE SEQUENCE [LARGE SCALE GENOMIC DNA]</scope>
</reference>
<dbReference type="GO" id="GO:0008270">
    <property type="term" value="F:zinc ion binding"/>
    <property type="evidence" value="ECO:0007669"/>
    <property type="project" value="InterPro"/>
</dbReference>
<gene>
    <name evidence="16" type="ORF">STCU_02241</name>
</gene>
<feature type="domain" description="Cobalamin-independent methionine synthase MetE C-terminal/archaeal" evidence="14">
    <location>
        <begin position="439"/>
        <end position="761"/>
    </location>
</feature>
<feature type="binding site" evidence="11">
    <location>
        <position position="497"/>
    </location>
    <ligand>
        <name>L-methionine</name>
        <dbReference type="ChEBI" id="CHEBI:57844"/>
    </ligand>
</feature>
<comment type="caution">
    <text evidence="16">The sequence shown here is derived from an EMBL/GenBank/DDBJ whole genome shotgun (WGS) entry which is preliminary data.</text>
</comment>
<evidence type="ECO:0000313" key="16">
    <source>
        <dbReference type="EMBL" id="EPY33393.1"/>
    </source>
</evidence>
<comment type="similarity">
    <text evidence="3">Belongs to the vitamin-B12 independent methionine synthase family.</text>
</comment>
<evidence type="ECO:0000256" key="5">
    <source>
        <dbReference type="ARBA" id="ARBA00022603"/>
    </source>
</evidence>
<protein>
    <recommendedName>
        <fullName evidence="4">5-methyltetrahydropteroyltriglutamate--homocysteine S-methyltransferase</fullName>
        <ecNumber evidence="4">2.1.1.14</ecNumber>
    </recommendedName>
</protein>
<dbReference type="FunFam" id="3.20.20.210:FF:000003">
    <property type="entry name" value="5-methyltetrahydropteroyltriglutamate--homocysteine methyltransferase"/>
    <property type="match status" value="1"/>
</dbReference>
<dbReference type="EMBL" id="ATMH01002241">
    <property type="protein sequence ID" value="EPY33393.1"/>
    <property type="molecule type" value="Genomic_DNA"/>
</dbReference>
<feature type="binding site" evidence="11">
    <location>
        <position position="574"/>
    </location>
    <ligand>
        <name>5-methyltetrahydropteroyltri-L-glutamate</name>
        <dbReference type="ChEBI" id="CHEBI:58207"/>
    </ligand>
</feature>
<feature type="domain" description="Cobalamin-independent methionine synthase MetE N-terminal" evidence="15">
    <location>
        <begin position="3"/>
        <end position="322"/>
    </location>
</feature>
<accession>S9UWZ1</accession>
<feature type="binding site" evidence="12">
    <location>
        <position position="678"/>
    </location>
    <ligand>
        <name>Zn(2+)</name>
        <dbReference type="ChEBI" id="CHEBI:29105"/>
        <label>1</label>
        <note>catalytic</note>
    </ligand>
</feature>